<feature type="compositionally biased region" description="Pro residues" evidence="1">
    <location>
        <begin position="95"/>
        <end position="113"/>
    </location>
</feature>
<protein>
    <recommendedName>
        <fullName evidence="2">PEGA domain-containing protein</fullName>
    </recommendedName>
</protein>
<accession>A0A150QH94</accession>
<feature type="domain" description="PEGA" evidence="2">
    <location>
        <begin position="27"/>
        <end position="94"/>
    </location>
</feature>
<dbReference type="Pfam" id="PF08308">
    <property type="entry name" value="PEGA"/>
    <property type="match status" value="1"/>
</dbReference>
<dbReference type="InterPro" id="IPR013229">
    <property type="entry name" value="PEGA"/>
</dbReference>
<dbReference type="EMBL" id="JEMA01000657">
    <property type="protein sequence ID" value="KYF67377.1"/>
    <property type="molecule type" value="Genomic_DNA"/>
</dbReference>
<evidence type="ECO:0000256" key="1">
    <source>
        <dbReference type="SAM" id="MobiDB-lite"/>
    </source>
</evidence>
<gene>
    <name evidence="3" type="ORF">BE15_05150</name>
</gene>
<name>A0A150QH94_SORCE</name>
<evidence type="ECO:0000259" key="2">
    <source>
        <dbReference type="Pfam" id="PF08308"/>
    </source>
</evidence>
<organism evidence="3 4">
    <name type="scientific">Sorangium cellulosum</name>
    <name type="common">Polyangium cellulosum</name>
    <dbReference type="NCBI Taxonomy" id="56"/>
    <lineage>
        <taxon>Bacteria</taxon>
        <taxon>Pseudomonadati</taxon>
        <taxon>Myxococcota</taxon>
        <taxon>Polyangia</taxon>
        <taxon>Polyangiales</taxon>
        <taxon>Polyangiaceae</taxon>
        <taxon>Sorangium</taxon>
    </lineage>
</organism>
<feature type="region of interest" description="Disordered" evidence="1">
    <location>
        <begin position="82"/>
        <end position="113"/>
    </location>
</feature>
<sequence>MAEDSTSTPAERERGAAMYAAARAKVGTLVVRTDVEGALVFVDGTLQGMTPLPDPLFVEPGWHSISVEHEEHDTTQMTVQIGAGGQIENGLQLQRPPPGAPPPPAPPRRMPGT</sequence>
<evidence type="ECO:0000313" key="4">
    <source>
        <dbReference type="Proteomes" id="UP000075260"/>
    </source>
</evidence>
<dbReference type="Proteomes" id="UP000075260">
    <property type="component" value="Unassembled WGS sequence"/>
</dbReference>
<reference evidence="3 4" key="1">
    <citation type="submission" date="2014-02" db="EMBL/GenBank/DDBJ databases">
        <title>The small core and large imbalanced accessory genome model reveals a collaborative survival strategy of Sorangium cellulosum strains in nature.</title>
        <authorList>
            <person name="Han K."/>
            <person name="Peng R."/>
            <person name="Blom J."/>
            <person name="Li Y.-Z."/>
        </authorList>
    </citation>
    <scope>NUCLEOTIDE SEQUENCE [LARGE SCALE GENOMIC DNA]</scope>
    <source>
        <strain evidence="3 4">So0008-312</strain>
    </source>
</reference>
<comment type="caution">
    <text evidence="3">The sequence shown here is derived from an EMBL/GenBank/DDBJ whole genome shotgun (WGS) entry which is preliminary data.</text>
</comment>
<dbReference type="AlphaFoldDB" id="A0A150QH94"/>
<evidence type="ECO:0000313" key="3">
    <source>
        <dbReference type="EMBL" id="KYF67377.1"/>
    </source>
</evidence>
<proteinExistence type="predicted"/>